<name>A0A0E9TC12_ANGAN</name>
<protein>
    <submittedName>
        <fullName evidence="1">Uncharacterized protein</fullName>
    </submittedName>
</protein>
<organism evidence="1">
    <name type="scientific">Anguilla anguilla</name>
    <name type="common">European freshwater eel</name>
    <name type="synonym">Muraena anguilla</name>
    <dbReference type="NCBI Taxonomy" id="7936"/>
    <lineage>
        <taxon>Eukaryota</taxon>
        <taxon>Metazoa</taxon>
        <taxon>Chordata</taxon>
        <taxon>Craniata</taxon>
        <taxon>Vertebrata</taxon>
        <taxon>Euteleostomi</taxon>
        <taxon>Actinopterygii</taxon>
        <taxon>Neopterygii</taxon>
        <taxon>Teleostei</taxon>
        <taxon>Anguilliformes</taxon>
        <taxon>Anguillidae</taxon>
        <taxon>Anguilla</taxon>
    </lineage>
</organism>
<reference evidence="1" key="2">
    <citation type="journal article" date="2015" name="Fish Shellfish Immunol.">
        <title>Early steps in the European eel (Anguilla anguilla)-Vibrio vulnificus interaction in the gills: Role of the RtxA13 toxin.</title>
        <authorList>
            <person name="Callol A."/>
            <person name="Pajuelo D."/>
            <person name="Ebbesson L."/>
            <person name="Teles M."/>
            <person name="MacKenzie S."/>
            <person name="Amaro C."/>
        </authorList>
    </citation>
    <scope>NUCLEOTIDE SEQUENCE</scope>
</reference>
<sequence>MAGAHRDLFLPEFVCSGFTLQRF</sequence>
<evidence type="ECO:0000313" key="1">
    <source>
        <dbReference type="EMBL" id="JAH50238.1"/>
    </source>
</evidence>
<accession>A0A0E9TC12</accession>
<proteinExistence type="predicted"/>
<dbReference type="AlphaFoldDB" id="A0A0E9TC12"/>
<dbReference type="EMBL" id="GBXM01058339">
    <property type="protein sequence ID" value="JAH50238.1"/>
    <property type="molecule type" value="Transcribed_RNA"/>
</dbReference>
<reference evidence="1" key="1">
    <citation type="submission" date="2014-11" db="EMBL/GenBank/DDBJ databases">
        <authorList>
            <person name="Amaro Gonzalez C."/>
        </authorList>
    </citation>
    <scope>NUCLEOTIDE SEQUENCE</scope>
</reference>